<organism evidence="8 9">
    <name type="scientific">Cutaneotrichosporon oleaginosum</name>
    <dbReference type="NCBI Taxonomy" id="879819"/>
    <lineage>
        <taxon>Eukaryota</taxon>
        <taxon>Fungi</taxon>
        <taxon>Dikarya</taxon>
        <taxon>Basidiomycota</taxon>
        <taxon>Agaricomycotina</taxon>
        <taxon>Tremellomycetes</taxon>
        <taxon>Trichosporonales</taxon>
        <taxon>Trichosporonaceae</taxon>
        <taxon>Cutaneotrichosporon</taxon>
    </lineage>
</organism>
<feature type="domain" description="Acyl-CoA oxidase/dehydrogenase middle" evidence="6">
    <location>
        <begin position="200"/>
        <end position="309"/>
    </location>
</feature>
<evidence type="ECO:0000256" key="4">
    <source>
        <dbReference type="RuleBase" id="RU362125"/>
    </source>
</evidence>
<keyword evidence="9" id="KW-1185">Reference proteome</keyword>
<keyword evidence="2 4" id="KW-0285">Flavoprotein</keyword>
<dbReference type="PANTHER" id="PTHR42707">
    <property type="entry name" value="ACYL-COA DEHYDROGENASE"/>
    <property type="match status" value="1"/>
</dbReference>
<dbReference type="Proteomes" id="UP000053611">
    <property type="component" value="Unassembled WGS sequence"/>
</dbReference>
<dbReference type="InterPro" id="IPR036250">
    <property type="entry name" value="AcylCo_DH-like_C"/>
</dbReference>
<comment type="cofactor">
    <cofactor evidence="4">
        <name>FAD</name>
        <dbReference type="ChEBI" id="CHEBI:57692"/>
    </cofactor>
</comment>
<dbReference type="Pfam" id="PF00441">
    <property type="entry name" value="Acyl-CoA_dh_1"/>
    <property type="match status" value="1"/>
</dbReference>
<dbReference type="OrthoDB" id="10251155at2759"/>
<evidence type="ECO:0000259" key="6">
    <source>
        <dbReference type="Pfam" id="PF02770"/>
    </source>
</evidence>
<dbReference type="RefSeq" id="XP_018276919.1">
    <property type="nucleotide sequence ID" value="XM_018423923.1"/>
</dbReference>
<evidence type="ECO:0000313" key="8">
    <source>
        <dbReference type="EMBL" id="KLT40428.1"/>
    </source>
</evidence>
<evidence type="ECO:0000256" key="1">
    <source>
        <dbReference type="ARBA" id="ARBA00009347"/>
    </source>
</evidence>
<dbReference type="GO" id="GO:0003995">
    <property type="term" value="F:acyl-CoA dehydrogenase activity"/>
    <property type="evidence" value="ECO:0007669"/>
    <property type="project" value="TreeGrafter"/>
</dbReference>
<dbReference type="Pfam" id="PF02770">
    <property type="entry name" value="Acyl-CoA_dh_M"/>
    <property type="match status" value="1"/>
</dbReference>
<dbReference type="STRING" id="879819.A0A0J0XH88"/>
<dbReference type="InterPro" id="IPR009075">
    <property type="entry name" value="AcylCo_DH/oxidase_C"/>
</dbReference>
<dbReference type="PANTHER" id="PTHR42707:SF2">
    <property type="entry name" value="ACD11 DEHYDROGENASE"/>
    <property type="match status" value="1"/>
</dbReference>
<accession>A0A0J0XH88</accession>
<dbReference type="SUPFAM" id="SSF47203">
    <property type="entry name" value="Acyl-CoA dehydrogenase C-terminal domain-like"/>
    <property type="match status" value="1"/>
</dbReference>
<dbReference type="AlphaFoldDB" id="A0A0J0XH88"/>
<gene>
    <name evidence="8" type="ORF">CC85DRAFT_287535</name>
</gene>
<dbReference type="EMBL" id="KQ087235">
    <property type="protein sequence ID" value="KLT40428.1"/>
    <property type="molecule type" value="Genomic_DNA"/>
</dbReference>
<dbReference type="InterPro" id="IPR006091">
    <property type="entry name" value="Acyl-CoA_Oxase/DH_mid-dom"/>
</dbReference>
<keyword evidence="4" id="KW-0560">Oxidoreductase</keyword>
<keyword evidence="3 4" id="KW-0274">FAD</keyword>
<protein>
    <submittedName>
        <fullName evidence="8">Acyl-CoA dehydrogenase/oxidase C-terminal</fullName>
    </submittedName>
</protein>
<feature type="domain" description="Adaptive response protein AidB N-terminal" evidence="7">
    <location>
        <begin position="20"/>
        <end position="152"/>
    </location>
</feature>
<comment type="similarity">
    <text evidence="1 4">Belongs to the acyl-CoA dehydrogenase family.</text>
</comment>
<evidence type="ECO:0000256" key="3">
    <source>
        <dbReference type="ARBA" id="ARBA00022827"/>
    </source>
</evidence>
<dbReference type="InterPro" id="IPR009100">
    <property type="entry name" value="AcylCoA_DH/oxidase_NM_dom_sf"/>
</dbReference>
<evidence type="ECO:0000313" key="9">
    <source>
        <dbReference type="Proteomes" id="UP000053611"/>
    </source>
</evidence>
<proteinExistence type="inferred from homology"/>
<reference evidence="8 9" key="1">
    <citation type="submission" date="2015-03" db="EMBL/GenBank/DDBJ databases">
        <title>Genomics and transcriptomics of the oil-accumulating basidiomycete yeast T. oleaginosus allow insights into substrate utilization and the diverse evolutionary trajectories of mating systems in fungi.</title>
        <authorList>
            <consortium name="DOE Joint Genome Institute"/>
            <person name="Kourist R."/>
            <person name="Kracht O."/>
            <person name="Bracharz F."/>
            <person name="Lipzen A."/>
            <person name="Nolan M."/>
            <person name="Ohm R."/>
            <person name="Grigoriev I."/>
            <person name="Sun S."/>
            <person name="Heitman J."/>
            <person name="Bruck T."/>
            <person name="Nowrousian M."/>
        </authorList>
    </citation>
    <scope>NUCLEOTIDE SEQUENCE [LARGE SCALE GENOMIC DNA]</scope>
    <source>
        <strain evidence="8 9">IBC0246</strain>
    </source>
</reference>
<dbReference type="Pfam" id="PF18158">
    <property type="entry name" value="AidB_N"/>
    <property type="match status" value="1"/>
</dbReference>
<evidence type="ECO:0000259" key="5">
    <source>
        <dbReference type="Pfam" id="PF00441"/>
    </source>
</evidence>
<feature type="domain" description="Acyl-CoA dehydrogenase/oxidase C-terminal" evidence="5">
    <location>
        <begin position="319"/>
        <end position="487"/>
    </location>
</feature>
<sequence length="622" mass="67395">MSHITPGSSTTGFFQTPPKVANQFREDVALARSTAMFLSPETQSRVAPDLDGLGALVLSPRILDYVNDAETNTPRLRGNGYTMWGASQDANTLVTAAGWKALLAVAREQGIVTTGYDAALGAEARVVQAAKIYLWCASSAMTACPSGMQDGGASIILNDLARPPSDRYPEDVKPVRKLAMERALARLMCADPEWGWTSGQWMTERRGGSDVKGTETVATWVGLGDGSETDLNGCPLGPYSISGFKWFASATDCGCSILLAYTDAGLSCFYAPTRRVRDGQEVMNGLRIMRVKQKLGTHALPSSEIELRDMRGWLIGDEGRGVAVIAKLLNITRFHNAARANGYLGRGLGVARAFARVRTFPGRQAPNNGLKQIPLYCRSLAKVTLRHRADTFFTMFLAALLGADATKDFAAPVIPKGEDAELLLRLLTSVAKAYNTKHSVHGLQECMEALGGVGYLENSETPELNVARMFRDANVFPIWEGTTDVLSTDTVKVLRGKSGPACTAAMGRWLGVHLAGSGFGEERAAIRAAWDEALAWPADKEELFHAAREVVDTIGNIVCATLLVVDAERDGNEVAAECARRFARQAFGIKAPRANWEDTYRLDQRIAFEADPDAGRLERARL</sequence>
<dbReference type="GeneID" id="28984526"/>
<evidence type="ECO:0000256" key="2">
    <source>
        <dbReference type="ARBA" id="ARBA00022630"/>
    </source>
</evidence>
<dbReference type="InterPro" id="IPR052904">
    <property type="entry name" value="Acyl-CoA_dehydrogenase-like"/>
</dbReference>
<name>A0A0J0XH88_9TREE</name>
<dbReference type="InterPro" id="IPR041504">
    <property type="entry name" value="AidB_N"/>
</dbReference>
<dbReference type="Gene3D" id="2.40.110.20">
    <property type="match status" value="1"/>
</dbReference>
<evidence type="ECO:0000259" key="7">
    <source>
        <dbReference type="Pfam" id="PF18158"/>
    </source>
</evidence>
<dbReference type="Gene3D" id="1.20.140.10">
    <property type="entry name" value="Butyryl-CoA Dehydrogenase, subunit A, domain 3"/>
    <property type="match status" value="1"/>
</dbReference>
<dbReference type="SUPFAM" id="SSF56645">
    <property type="entry name" value="Acyl-CoA dehydrogenase NM domain-like"/>
    <property type="match status" value="1"/>
</dbReference>